<evidence type="ECO:0000313" key="8">
    <source>
        <dbReference type="Proteomes" id="UP000306102"/>
    </source>
</evidence>
<dbReference type="Gene3D" id="1.10.8.430">
    <property type="entry name" value="Helical domain of apoptotic protease-activating factors"/>
    <property type="match status" value="2"/>
</dbReference>
<dbReference type="Gene3D" id="3.40.50.300">
    <property type="entry name" value="P-loop containing nucleotide triphosphate hydrolases"/>
    <property type="match status" value="2"/>
</dbReference>
<keyword evidence="3" id="KW-0677">Repeat</keyword>
<dbReference type="Gene3D" id="3.80.10.10">
    <property type="entry name" value="Ribonuclease Inhibitor"/>
    <property type="match status" value="1"/>
</dbReference>
<comment type="similarity">
    <text evidence="1">Belongs to the disease resistance NB-LRR family.</text>
</comment>
<dbReference type="SUPFAM" id="SSF52047">
    <property type="entry name" value="RNI-like"/>
    <property type="match status" value="1"/>
</dbReference>
<dbReference type="InterPro" id="IPR042197">
    <property type="entry name" value="Apaf_helical"/>
</dbReference>
<evidence type="ECO:0000256" key="4">
    <source>
        <dbReference type="ARBA" id="ARBA00022821"/>
    </source>
</evidence>
<dbReference type="AlphaFoldDB" id="A0A4S4DK55"/>
<dbReference type="PRINTS" id="PR00364">
    <property type="entry name" value="DISEASERSIST"/>
</dbReference>
<organism evidence="7 8">
    <name type="scientific">Camellia sinensis var. sinensis</name>
    <name type="common">China tea</name>
    <dbReference type="NCBI Taxonomy" id="542762"/>
    <lineage>
        <taxon>Eukaryota</taxon>
        <taxon>Viridiplantae</taxon>
        <taxon>Streptophyta</taxon>
        <taxon>Embryophyta</taxon>
        <taxon>Tracheophyta</taxon>
        <taxon>Spermatophyta</taxon>
        <taxon>Magnoliopsida</taxon>
        <taxon>eudicotyledons</taxon>
        <taxon>Gunneridae</taxon>
        <taxon>Pentapetalae</taxon>
        <taxon>asterids</taxon>
        <taxon>Ericales</taxon>
        <taxon>Theaceae</taxon>
        <taxon>Camellia</taxon>
    </lineage>
</organism>
<evidence type="ECO:0000256" key="3">
    <source>
        <dbReference type="ARBA" id="ARBA00022737"/>
    </source>
</evidence>
<protein>
    <recommendedName>
        <fullName evidence="6">RPW8 domain-containing protein</fullName>
    </recommendedName>
</protein>
<dbReference type="PANTHER" id="PTHR36766">
    <property type="entry name" value="PLANT BROAD-SPECTRUM MILDEW RESISTANCE PROTEIN RPW8"/>
    <property type="match status" value="1"/>
</dbReference>
<dbReference type="InterPro" id="IPR055414">
    <property type="entry name" value="LRR_R13L4/SHOC2-like"/>
</dbReference>
<dbReference type="PANTHER" id="PTHR36766:SF3">
    <property type="entry name" value="RPW8 DOMAIN-CONTAINING PROTEIN"/>
    <property type="match status" value="1"/>
</dbReference>
<dbReference type="InterPro" id="IPR008808">
    <property type="entry name" value="Powdery_mildew-R_dom"/>
</dbReference>
<evidence type="ECO:0000313" key="7">
    <source>
        <dbReference type="EMBL" id="THG03269.1"/>
    </source>
</evidence>
<comment type="caution">
    <text evidence="7">The sequence shown here is derived from an EMBL/GenBank/DDBJ whole genome shotgun (WGS) entry which is preliminary data.</text>
</comment>
<dbReference type="GO" id="GO:0043531">
    <property type="term" value="F:ADP binding"/>
    <property type="evidence" value="ECO:0007669"/>
    <property type="project" value="InterPro"/>
</dbReference>
<dbReference type="InterPro" id="IPR036388">
    <property type="entry name" value="WH-like_DNA-bd_sf"/>
</dbReference>
<proteinExistence type="inferred from homology"/>
<dbReference type="Pfam" id="PF23598">
    <property type="entry name" value="LRR_14"/>
    <property type="match status" value="1"/>
</dbReference>
<dbReference type="Pfam" id="PF00931">
    <property type="entry name" value="NB-ARC"/>
    <property type="match status" value="2"/>
</dbReference>
<evidence type="ECO:0000256" key="1">
    <source>
        <dbReference type="ARBA" id="ARBA00008894"/>
    </source>
</evidence>
<sequence>MAGSLVGGAALGAAFGELLQAVDNGIINAVQFKSTLTSLRSRLNQLSPMLEEIDNLNRKLGRSEQDTEMFTNSLEKGLHFVNKCEKIPWWNYFKKSFYTNKLKGLEQYIVMFFQIEAQAQMSMDSRRILMGVRGVDEKLERMNTSGGGGSGCNGKGIASCCEVPGVPNFVVGFEDPLQELKTMVLEGGEQVVAISALGGCGKSTLAKMLCRDKEIKGKFTDNIFFVAFSKAPNLMVITERLLQHNGYQVPQFQTDEEAMNQLESMLNRIGQPILLVLDDVWFGSEFLVERFKFQISDYKILITSRSVFPRFSSTYRLTLLKDEQAMALFCHLAFPQGGSSSYIPDDLVNKIVRGCGGFPLALEVVGKSLKGESEVTWNNRLNRWSEGQSIFYSDAAPNGATDLLNRLQTTLDDLDVKIKECYLDLASFPEDQRIPAMALVDMWVELYNLDEVSAFANIHELSDRNLLNLVPTRYCFLLRDVLYVEKNHTQHHRQRRQKTDEIGGVPDKSHRKPAVVSLLQQWYFSHLIKTKLQKDAYTKARRGWIVAEEKTKEETATEVKLPTLEMAGCEEESFERGVEVALKSCVFWCEDGDVVVVYCGFEERESWVSLVRQGLRLEGVGREGGGLEEISRFVLKNSSGQRRQGKFTDNIFFVAFSKAPNLMVITERLLQHNGYQVPQFQTDEEAMNQLESMLNRIGQPILLVLDDVWFGSEFLVERFKFQISDYKIFITSRSVFPRFSSTYRLTLLKDEQAMALFCHLAFPQGGSSSYIPDDLVNKIVRGCGGFPLALEVVGKSLKGESEVTWKNKLNRWSEGQSIFYSDAAPNGATDILNRLQTTLDDLDVKIKECYLDLASFPEDQRIPAMALVDMWVELYNLDEVSAFANIHELSDRNLLNLVPTRKDASEINGYYNEHFVTQHDLLREVATHQIDQNPIHRSRLIMDIGGNDLPKWWIEQGQHPIRLVSISTGEISNGHNMQLSKVEVLLLNIQIRNYTLPLLMEKMDQLKVLIVTNYGFCSAEISNFPLLGHLSSLRRIRFEHISISSIAKTMLRLKNLQKISLVMCKLDDAFGNCTIQIADMLPNLVEIVIDCCNDLVEFPAWLCYISSLKRLDITNCHELIALPEAFGKLENLEVLRLHACTKLLELPESIGRLQKFRFLDLSDCISISKLTEQMGELSSLRKLNVRGCRGLSELPSSVKNLRQLEDLICDEETGYLWENYKIHLPNLKFHVLKEDVNLDWLK</sequence>
<dbReference type="SUPFAM" id="SSF52540">
    <property type="entry name" value="P-loop containing nucleoside triphosphate hydrolases"/>
    <property type="match status" value="2"/>
</dbReference>
<feature type="domain" description="RPW8" evidence="6">
    <location>
        <begin position="1"/>
        <end position="151"/>
    </location>
</feature>
<evidence type="ECO:0000256" key="5">
    <source>
        <dbReference type="SAM" id="MobiDB-lite"/>
    </source>
</evidence>
<gene>
    <name evidence="7" type="ORF">TEA_028366</name>
</gene>
<dbReference type="Pfam" id="PF05659">
    <property type="entry name" value="RPW8"/>
    <property type="match status" value="1"/>
</dbReference>
<name>A0A4S4DK55_CAMSN</name>
<dbReference type="InterPro" id="IPR027417">
    <property type="entry name" value="P-loop_NTPase"/>
</dbReference>
<dbReference type="Gene3D" id="1.10.10.10">
    <property type="entry name" value="Winged helix-like DNA-binding domain superfamily/Winged helix DNA-binding domain"/>
    <property type="match status" value="2"/>
</dbReference>
<evidence type="ECO:0000256" key="2">
    <source>
        <dbReference type="ARBA" id="ARBA00022614"/>
    </source>
</evidence>
<reference evidence="7 8" key="1">
    <citation type="journal article" date="2018" name="Proc. Natl. Acad. Sci. U.S.A.">
        <title>Draft genome sequence of Camellia sinensis var. sinensis provides insights into the evolution of the tea genome and tea quality.</title>
        <authorList>
            <person name="Wei C."/>
            <person name="Yang H."/>
            <person name="Wang S."/>
            <person name="Zhao J."/>
            <person name="Liu C."/>
            <person name="Gao L."/>
            <person name="Xia E."/>
            <person name="Lu Y."/>
            <person name="Tai Y."/>
            <person name="She G."/>
            <person name="Sun J."/>
            <person name="Cao H."/>
            <person name="Tong W."/>
            <person name="Gao Q."/>
            <person name="Li Y."/>
            <person name="Deng W."/>
            <person name="Jiang X."/>
            <person name="Wang W."/>
            <person name="Chen Q."/>
            <person name="Zhang S."/>
            <person name="Li H."/>
            <person name="Wu J."/>
            <person name="Wang P."/>
            <person name="Li P."/>
            <person name="Shi C."/>
            <person name="Zheng F."/>
            <person name="Jian J."/>
            <person name="Huang B."/>
            <person name="Shan D."/>
            <person name="Shi M."/>
            <person name="Fang C."/>
            <person name="Yue Y."/>
            <person name="Li F."/>
            <person name="Li D."/>
            <person name="Wei S."/>
            <person name="Han B."/>
            <person name="Jiang C."/>
            <person name="Yin Y."/>
            <person name="Xia T."/>
            <person name="Zhang Z."/>
            <person name="Bennetzen J.L."/>
            <person name="Zhao S."/>
            <person name="Wan X."/>
        </authorList>
    </citation>
    <scope>NUCLEOTIDE SEQUENCE [LARGE SCALE GENOMIC DNA]</scope>
    <source>
        <strain evidence="8">cv. Shuchazao</strain>
        <tissue evidence="7">Leaf</tissue>
    </source>
</reference>
<dbReference type="Proteomes" id="UP000306102">
    <property type="component" value="Unassembled WGS sequence"/>
</dbReference>
<keyword evidence="2" id="KW-0433">Leucine-rich repeat</keyword>
<keyword evidence="8" id="KW-1185">Reference proteome</keyword>
<evidence type="ECO:0000259" key="6">
    <source>
        <dbReference type="PROSITE" id="PS51153"/>
    </source>
</evidence>
<accession>A0A4S4DK55</accession>
<feature type="region of interest" description="Disordered" evidence="5">
    <location>
        <begin position="489"/>
        <end position="509"/>
    </location>
</feature>
<dbReference type="InterPro" id="IPR032675">
    <property type="entry name" value="LRR_dom_sf"/>
</dbReference>
<dbReference type="PROSITE" id="PS51153">
    <property type="entry name" value="RPW8"/>
    <property type="match status" value="1"/>
</dbReference>
<keyword evidence="4" id="KW-0611">Plant defense</keyword>
<dbReference type="EMBL" id="SDRB02010992">
    <property type="protein sequence ID" value="THG03269.1"/>
    <property type="molecule type" value="Genomic_DNA"/>
</dbReference>
<dbReference type="GO" id="GO:0006952">
    <property type="term" value="P:defense response"/>
    <property type="evidence" value="ECO:0007669"/>
    <property type="project" value="UniProtKB-KW"/>
</dbReference>
<dbReference type="InterPro" id="IPR002182">
    <property type="entry name" value="NB-ARC"/>
</dbReference>